<evidence type="ECO:0000313" key="3">
    <source>
        <dbReference type="Proteomes" id="UP000091956"/>
    </source>
</evidence>
<dbReference type="OrthoDB" id="4483229at2759"/>
<evidence type="ECO:0000256" key="1">
    <source>
        <dbReference type="SAM" id="MobiDB-lite"/>
    </source>
</evidence>
<dbReference type="EMBL" id="KV460216">
    <property type="protein sequence ID" value="OBT98659.1"/>
    <property type="molecule type" value="Genomic_DNA"/>
</dbReference>
<reference evidence="2 3" key="1">
    <citation type="submission" date="2016-03" db="EMBL/GenBank/DDBJ databases">
        <title>Comparative genomics of Pseudogymnoascus destructans, the fungus causing white-nose syndrome of bats.</title>
        <authorList>
            <person name="Palmer J.M."/>
            <person name="Drees K.P."/>
            <person name="Foster J.T."/>
            <person name="Lindner D.L."/>
        </authorList>
    </citation>
    <scope>NUCLEOTIDE SEQUENCE [LARGE SCALE GENOMIC DNA]</scope>
    <source>
        <strain evidence="2 3">UAMH 10579</strain>
    </source>
</reference>
<feature type="compositionally biased region" description="Pro residues" evidence="1">
    <location>
        <begin position="187"/>
        <end position="196"/>
    </location>
</feature>
<accession>A0A1B8GS53</accession>
<protein>
    <submittedName>
        <fullName evidence="2">Uncharacterized protein</fullName>
    </submittedName>
</protein>
<evidence type="ECO:0000313" key="2">
    <source>
        <dbReference type="EMBL" id="OBT98659.1"/>
    </source>
</evidence>
<reference evidence="3" key="2">
    <citation type="journal article" date="2018" name="Nat. Commun.">
        <title>Extreme sensitivity to ultraviolet light in the fungal pathogen causing white-nose syndrome of bats.</title>
        <authorList>
            <person name="Palmer J.M."/>
            <person name="Drees K.P."/>
            <person name="Foster J.T."/>
            <person name="Lindner D.L."/>
        </authorList>
    </citation>
    <scope>NUCLEOTIDE SEQUENCE [LARGE SCALE GENOMIC DNA]</scope>
    <source>
        <strain evidence="3">UAMH 10579</strain>
    </source>
</reference>
<proteinExistence type="predicted"/>
<dbReference type="GeneID" id="28836938"/>
<name>A0A1B8GS53_9PEZI</name>
<organism evidence="2 3">
    <name type="scientific">Pseudogymnoascus verrucosus</name>
    <dbReference type="NCBI Taxonomy" id="342668"/>
    <lineage>
        <taxon>Eukaryota</taxon>
        <taxon>Fungi</taxon>
        <taxon>Dikarya</taxon>
        <taxon>Ascomycota</taxon>
        <taxon>Pezizomycotina</taxon>
        <taxon>Leotiomycetes</taxon>
        <taxon>Thelebolales</taxon>
        <taxon>Thelebolaceae</taxon>
        <taxon>Pseudogymnoascus</taxon>
    </lineage>
</organism>
<gene>
    <name evidence="2" type="ORF">VE01_03552</name>
</gene>
<keyword evidence="3" id="KW-1185">Reference proteome</keyword>
<dbReference type="AlphaFoldDB" id="A0A1B8GS53"/>
<sequence>MFPAFVTSPVPLKMLDELLVESRKGTCAMLGDDEGIPGDCICILDTKDLNSVEHGSRTPMQPFESPFIGWTDDECRSWMNEHRHPYFAEYNFIVLDEDTVKNKTCRVGYTYVNEPMGDKMLTTDFFTCMHNMPAIDVGMLLWYEIELLGTDEVDDRAEFEESLREAYETYVRMESERSERDRRRFPHAPPHTPKGL</sequence>
<dbReference type="Proteomes" id="UP000091956">
    <property type="component" value="Unassembled WGS sequence"/>
</dbReference>
<dbReference type="RefSeq" id="XP_018132392.1">
    <property type="nucleotide sequence ID" value="XM_018273039.2"/>
</dbReference>
<feature type="region of interest" description="Disordered" evidence="1">
    <location>
        <begin position="174"/>
        <end position="196"/>
    </location>
</feature>